<dbReference type="PANTHER" id="PTHR11265">
    <property type="entry name" value="S-ADENOSYL-METHYLTRANSFERASE MRAW"/>
    <property type="match status" value="1"/>
</dbReference>
<organism evidence="5">
    <name type="scientific">marine metagenome</name>
    <dbReference type="NCBI Taxonomy" id="408172"/>
    <lineage>
        <taxon>unclassified sequences</taxon>
        <taxon>metagenomes</taxon>
        <taxon>ecological metagenomes</taxon>
    </lineage>
</organism>
<dbReference type="CDD" id="cd02440">
    <property type="entry name" value="AdoMet_MTases"/>
    <property type="match status" value="1"/>
</dbReference>
<dbReference type="NCBIfam" id="TIGR00006">
    <property type="entry name" value="16S rRNA (cytosine(1402)-N(4))-methyltransferase RsmH"/>
    <property type="match status" value="1"/>
</dbReference>
<evidence type="ECO:0000256" key="1">
    <source>
        <dbReference type="ARBA" id="ARBA00010396"/>
    </source>
</evidence>
<feature type="non-terminal residue" evidence="5">
    <location>
        <position position="206"/>
    </location>
</feature>
<dbReference type="GO" id="GO:0070475">
    <property type="term" value="P:rRNA base methylation"/>
    <property type="evidence" value="ECO:0007669"/>
    <property type="project" value="TreeGrafter"/>
</dbReference>
<dbReference type="AlphaFoldDB" id="A0A381SQI6"/>
<dbReference type="GO" id="GO:0071424">
    <property type="term" value="F:rRNA (cytosine-N4-)-methyltransferase activity"/>
    <property type="evidence" value="ECO:0007669"/>
    <property type="project" value="TreeGrafter"/>
</dbReference>
<dbReference type="SUPFAM" id="SSF81799">
    <property type="entry name" value="Putative methyltransferase TM0872, insert domain"/>
    <property type="match status" value="1"/>
</dbReference>
<keyword evidence="3" id="KW-0808">Transferase</keyword>
<protein>
    <recommendedName>
        <fullName evidence="6">16S rRNA (Cytosine(1402)-N(4))-methyltransferase</fullName>
    </recommendedName>
</protein>
<evidence type="ECO:0008006" key="6">
    <source>
        <dbReference type="Google" id="ProtNLM"/>
    </source>
</evidence>
<reference evidence="5" key="1">
    <citation type="submission" date="2018-05" db="EMBL/GenBank/DDBJ databases">
        <authorList>
            <person name="Lanie J.A."/>
            <person name="Ng W.-L."/>
            <person name="Kazmierczak K.M."/>
            <person name="Andrzejewski T.M."/>
            <person name="Davidsen T.M."/>
            <person name="Wayne K.J."/>
            <person name="Tettelin H."/>
            <person name="Glass J.I."/>
            <person name="Rusch D."/>
            <person name="Podicherti R."/>
            <person name="Tsui H.-C.T."/>
            <person name="Winkler M.E."/>
        </authorList>
    </citation>
    <scope>NUCLEOTIDE SEQUENCE</scope>
</reference>
<name>A0A381SQI6_9ZZZZ</name>
<dbReference type="InterPro" id="IPR002903">
    <property type="entry name" value="RsmH"/>
</dbReference>
<dbReference type="Gene3D" id="1.10.150.170">
    <property type="entry name" value="Putative methyltransferase TM0872, insert domain"/>
    <property type="match status" value="1"/>
</dbReference>
<keyword evidence="2" id="KW-0489">Methyltransferase</keyword>
<dbReference type="SUPFAM" id="SSF53335">
    <property type="entry name" value="S-adenosyl-L-methionine-dependent methyltransferases"/>
    <property type="match status" value="1"/>
</dbReference>
<dbReference type="PANTHER" id="PTHR11265:SF0">
    <property type="entry name" value="12S RRNA N4-METHYLCYTIDINE METHYLTRANSFERASE"/>
    <property type="match status" value="1"/>
</dbReference>
<dbReference type="InterPro" id="IPR023397">
    <property type="entry name" value="SAM-dep_MeTrfase_MraW_recog"/>
</dbReference>
<dbReference type="Pfam" id="PF01795">
    <property type="entry name" value="Methyltransf_5"/>
    <property type="match status" value="1"/>
</dbReference>
<comment type="similarity">
    <text evidence="1">Belongs to the methyltransferase superfamily. RsmH family.</text>
</comment>
<evidence type="ECO:0000256" key="2">
    <source>
        <dbReference type="ARBA" id="ARBA00022603"/>
    </source>
</evidence>
<sequence>MGYLVPESGGVFIDCTVGAGGHARALMESGATRLLGFDRDPQALVHATEALAAWRDQVQLLHADFRDLASVLDDRGVATIDGAVADLGVSSMQLDGVERGFSFRRDEPLDMRMDQSTGATAADLIRDISEQDLADLIFKYGEERHSRRIARAIVDTRREMPVRTTGQLAAIVRRAMPKRGWQRIDPATRTFQAIRIWVNQELDGLE</sequence>
<dbReference type="FunFam" id="1.10.150.170:FF:000003">
    <property type="entry name" value="Ribosomal RNA small subunit methyltransferase H"/>
    <property type="match status" value="1"/>
</dbReference>
<evidence type="ECO:0000256" key="3">
    <source>
        <dbReference type="ARBA" id="ARBA00022679"/>
    </source>
</evidence>
<accession>A0A381SQI6</accession>
<gene>
    <name evidence="5" type="ORF">METZ01_LOCUS58432</name>
</gene>
<dbReference type="EMBL" id="UINC01003355">
    <property type="protein sequence ID" value="SVA05578.1"/>
    <property type="molecule type" value="Genomic_DNA"/>
</dbReference>
<dbReference type="InterPro" id="IPR029063">
    <property type="entry name" value="SAM-dependent_MTases_sf"/>
</dbReference>
<evidence type="ECO:0000256" key="4">
    <source>
        <dbReference type="ARBA" id="ARBA00022691"/>
    </source>
</evidence>
<dbReference type="GO" id="GO:0005737">
    <property type="term" value="C:cytoplasm"/>
    <property type="evidence" value="ECO:0007669"/>
    <property type="project" value="TreeGrafter"/>
</dbReference>
<proteinExistence type="inferred from homology"/>
<keyword evidence="4" id="KW-0949">S-adenosyl-L-methionine</keyword>
<dbReference type="Gene3D" id="3.40.50.150">
    <property type="entry name" value="Vaccinia Virus protein VP39"/>
    <property type="match status" value="1"/>
</dbReference>
<evidence type="ECO:0000313" key="5">
    <source>
        <dbReference type="EMBL" id="SVA05578.1"/>
    </source>
</evidence>